<feature type="compositionally biased region" description="Basic and acidic residues" evidence="1">
    <location>
        <begin position="377"/>
        <end position="394"/>
    </location>
</feature>
<name>A0A210Q6R3_MIZYE</name>
<sequence length="446" mass="50296">MSQDMEKILGHLHSLVQWTGDLESGVSRDEILELLKGRIEEPDVQHWGVQCNRAIRVLFPNVEMKRKGKYKTTVFFGVDFRQDVHKQAFLPNKRGRPRKFPYFDPAQQLDQPSMTWLEALRSSQEELYQDGSSEGPRPDRGATITRGWGPGLGDKDYDKDKTTSVDRSDDGEWPSADKFGEYSPFLRYRKQDERGGLDLSLGDKHEYSSQRTKHDSFLSLCDQPSPWSVPPVVDNLHKSRVFGGELRDGLIRSLLQPLPPSSLPPPCHLDPALLCRFRTWQRSPSENGEEPGEDEEENNAADGDDEDSNASMSSLVESRSQRHERSQRLKHRSGGKRLEKSDHNKIKPGDNCNVQENTEQSKGDNLVSTSQVQDNNLHTDQEKEKGKNSTREKSSNLQNATVTSLQSIGDSSFLDTTNTLEGSSTAFCTGDMDCSRQNVEEGNTID</sequence>
<dbReference type="Proteomes" id="UP000242188">
    <property type="component" value="Unassembled WGS sequence"/>
</dbReference>
<keyword evidence="3" id="KW-1185">Reference proteome</keyword>
<dbReference type="EMBL" id="NEDP02004792">
    <property type="protein sequence ID" value="OWF44379.1"/>
    <property type="molecule type" value="Genomic_DNA"/>
</dbReference>
<evidence type="ECO:0000313" key="3">
    <source>
        <dbReference type="Proteomes" id="UP000242188"/>
    </source>
</evidence>
<feature type="compositionally biased region" description="Polar residues" evidence="1">
    <location>
        <begin position="435"/>
        <end position="446"/>
    </location>
</feature>
<gene>
    <name evidence="2" type="ORF">KP79_PYT01702</name>
</gene>
<feature type="compositionally biased region" description="Basic and acidic residues" evidence="1">
    <location>
        <begin position="153"/>
        <end position="170"/>
    </location>
</feature>
<feature type="compositionally biased region" description="Polar residues" evidence="1">
    <location>
        <begin position="366"/>
        <end position="376"/>
    </location>
</feature>
<organism evidence="2 3">
    <name type="scientific">Mizuhopecten yessoensis</name>
    <name type="common">Japanese scallop</name>
    <name type="synonym">Patinopecten yessoensis</name>
    <dbReference type="NCBI Taxonomy" id="6573"/>
    <lineage>
        <taxon>Eukaryota</taxon>
        <taxon>Metazoa</taxon>
        <taxon>Spiralia</taxon>
        <taxon>Lophotrochozoa</taxon>
        <taxon>Mollusca</taxon>
        <taxon>Bivalvia</taxon>
        <taxon>Autobranchia</taxon>
        <taxon>Pteriomorphia</taxon>
        <taxon>Pectinida</taxon>
        <taxon>Pectinoidea</taxon>
        <taxon>Pectinidae</taxon>
        <taxon>Mizuhopecten</taxon>
    </lineage>
</organism>
<evidence type="ECO:0000313" key="2">
    <source>
        <dbReference type="EMBL" id="OWF44379.1"/>
    </source>
</evidence>
<feature type="region of interest" description="Disordered" evidence="1">
    <location>
        <begin position="125"/>
        <end position="176"/>
    </location>
</feature>
<feature type="region of interest" description="Disordered" evidence="1">
    <location>
        <begin position="283"/>
        <end position="403"/>
    </location>
</feature>
<comment type="caution">
    <text evidence="2">The sequence shown here is derived from an EMBL/GenBank/DDBJ whole genome shotgun (WGS) entry which is preliminary data.</text>
</comment>
<feature type="compositionally biased region" description="Basic and acidic residues" evidence="1">
    <location>
        <begin position="336"/>
        <end position="348"/>
    </location>
</feature>
<dbReference type="AlphaFoldDB" id="A0A210Q6R3"/>
<evidence type="ECO:0000256" key="1">
    <source>
        <dbReference type="SAM" id="MobiDB-lite"/>
    </source>
</evidence>
<accession>A0A210Q6R3</accession>
<proteinExistence type="predicted"/>
<feature type="compositionally biased region" description="Acidic residues" evidence="1">
    <location>
        <begin position="287"/>
        <end position="308"/>
    </location>
</feature>
<protein>
    <submittedName>
        <fullName evidence="2">Uncharacterized protein</fullName>
    </submittedName>
</protein>
<dbReference type="OrthoDB" id="6160647at2759"/>
<feature type="region of interest" description="Disordered" evidence="1">
    <location>
        <begin position="425"/>
        <end position="446"/>
    </location>
</feature>
<reference evidence="2 3" key="1">
    <citation type="journal article" date="2017" name="Nat. Ecol. Evol.">
        <title>Scallop genome provides insights into evolution of bilaterian karyotype and development.</title>
        <authorList>
            <person name="Wang S."/>
            <person name="Zhang J."/>
            <person name="Jiao W."/>
            <person name="Li J."/>
            <person name="Xun X."/>
            <person name="Sun Y."/>
            <person name="Guo X."/>
            <person name="Huan P."/>
            <person name="Dong B."/>
            <person name="Zhang L."/>
            <person name="Hu X."/>
            <person name="Sun X."/>
            <person name="Wang J."/>
            <person name="Zhao C."/>
            <person name="Wang Y."/>
            <person name="Wang D."/>
            <person name="Huang X."/>
            <person name="Wang R."/>
            <person name="Lv J."/>
            <person name="Li Y."/>
            <person name="Zhang Z."/>
            <person name="Liu B."/>
            <person name="Lu W."/>
            <person name="Hui Y."/>
            <person name="Liang J."/>
            <person name="Zhou Z."/>
            <person name="Hou R."/>
            <person name="Li X."/>
            <person name="Liu Y."/>
            <person name="Li H."/>
            <person name="Ning X."/>
            <person name="Lin Y."/>
            <person name="Zhao L."/>
            <person name="Xing Q."/>
            <person name="Dou J."/>
            <person name="Li Y."/>
            <person name="Mao J."/>
            <person name="Guo H."/>
            <person name="Dou H."/>
            <person name="Li T."/>
            <person name="Mu C."/>
            <person name="Jiang W."/>
            <person name="Fu Q."/>
            <person name="Fu X."/>
            <person name="Miao Y."/>
            <person name="Liu J."/>
            <person name="Yu Q."/>
            <person name="Li R."/>
            <person name="Liao H."/>
            <person name="Li X."/>
            <person name="Kong Y."/>
            <person name="Jiang Z."/>
            <person name="Chourrout D."/>
            <person name="Li R."/>
            <person name="Bao Z."/>
        </authorList>
    </citation>
    <scope>NUCLEOTIDE SEQUENCE [LARGE SCALE GENOMIC DNA]</scope>
    <source>
        <strain evidence="2 3">PY_sf001</strain>
    </source>
</reference>